<gene>
    <name evidence="1" type="ORF">BPOR_0092g00070</name>
</gene>
<keyword evidence="2" id="KW-1185">Reference proteome</keyword>
<evidence type="ECO:0000313" key="1">
    <source>
        <dbReference type="EMBL" id="TGO89821.1"/>
    </source>
</evidence>
<organism evidence="1 2">
    <name type="scientific">Botrytis porri</name>
    <dbReference type="NCBI Taxonomy" id="87229"/>
    <lineage>
        <taxon>Eukaryota</taxon>
        <taxon>Fungi</taxon>
        <taxon>Dikarya</taxon>
        <taxon>Ascomycota</taxon>
        <taxon>Pezizomycotina</taxon>
        <taxon>Leotiomycetes</taxon>
        <taxon>Helotiales</taxon>
        <taxon>Sclerotiniaceae</taxon>
        <taxon>Botrytis</taxon>
    </lineage>
</organism>
<evidence type="ECO:0000313" key="2">
    <source>
        <dbReference type="Proteomes" id="UP000297280"/>
    </source>
</evidence>
<accession>A0A4Z1KZA3</accession>
<protein>
    <submittedName>
        <fullName evidence="1">Uncharacterized protein</fullName>
    </submittedName>
</protein>
<reference evidence="1 2" key="1">
    <citation type="submission" date="2017-12" db="EMBL/GenBank/DDBJ databases">
        <title>Comparative genomics of Botrytis spp.</title>
        <authorList>
            <person name="Valero-Jimenez C.A."/>
            <person name="Tapia P."/>
            <person name="Veloso J."/>
            <person name="Silva-Moreno E."/>
            <person name="Staats M."/>
            <person name="Valdes J.H."/>
            <person name="Van Kan J.A.L."/>
        </authorList>
    </citation>
    <scope>NUCLEOTIDE SEQUENCE [LARGE SCALE GENOMIC DNA]</scope>
    <source>
        <strain evidence="1 2">MUCL3349</strain>
    </source>
</reference>
<sequence length="137" mass="14780">MPLQVILLDETEFDTSLVGDEESSLNSAAALMVYNQVVPAADSVEYNGSERPSERVEAGVLPGPASFGVGRWVPVVYADRGLDHPKRTGAGFGRMTRRDELIVGAERPIVVISTWDGQQSAEQLKNLHVGNSKTLGE</sequence>
<dbReference type="Proteomes" id="UP000297280">
    <property type="component" value="Unassembled WGS sequence"/>
</dbReference>
<name>A0A4Z1KZA3_9HELO</name>
<dbReference type="AlphaFoldDB" id="A0A4Z1KZA3"/>
<dbReference type="EMBL" id="PQXO01000092">
    <property type="protein sequence ID" value="TGO89821.1"/>
    <property type="molecule type" value="Genomic_DNA"/>
</dbReference>
<comment type="caution">
    <text evidence="1">The sequence shown here is derived from an EMBL/GenBank/DDBJ whole genome shotgun (WGS) entry which is preliminary data.</text>
</comment>
<proteinExistence type="predicted"/>